<accession>A0ABU9VHG2</accession>
<protein>
    <submittedName>
        <fullName evidence="1">Uncharacterized protein</fullName>
    </submittedName>
</protein>
<proteinExistence type="predicted"/>
<evidence type="ECO:0000313" key="1">
    <source>
        <dbReference type="EMBL" id="MEN0642663.1"/>
    </source>
</evidence>
<gene>
    <name evidence="1" type="ORF">MKY91_05755</name>
</gene>
<organism evidence="1 2">
    <name type="scientific">Alkalicoccobacillus gibsonii</name>
    <dbReference type="NCBI Taxonomy" id="79881"/>
    <lineage>
        <taxon>Bacteria</taxon>
        <taxon>Bacillati</taxon>
        <taxon>Bacillota</taxon>
        <taxon>Bacilli</taxon>
        <taxon>Bacillales</taxon>
        <taxon>Bacillaceae</taxon>
        <taxon>Alkalicoccobacillus</taxon>
    </lineage>
</organism>
<dbReference type="RefSeq" id="WP_343129746.1">
    <property type="nucleotide sequence ID" value="NZ_JBCITK010000001.1"/>
</dbReference>
<keyword evidence="2" id="KW-1185">Reference proteome</keyword>
<sequence length="129" mass="14828">MAKKVFYLTSVLFIITFALAIYAYNTCNNVFLSNLLDSSFSSMVVHSDQGEEIILDTDEIEAFIKKVNRCPRSETDEMSFEDPGLPIILEHEESHSTEELYYLNSNNMHLLYKGYLIKTDLSLEELISN</sequence>
<reference evidence="1 2" key="1">
    <citation type="submission" date="2024-03" db="EMBL/GenBank/DDBJ databases">
        <title>Bacilli Hybrid Assemblies.</title>
        <authorList>
            <person name="Kovac J."/>
        </authorList>
    </citation>
    <scope>NUCLEOTIDE SEQUENCE [LARGE SCALE GENOMIC DNA]</scope>
    <source>
        <strain evidence="1 2">FSL R7-0666</strain>
    </source>
</reference>
<evidence type="ECO:0000313" key="2">
    <source>
        <dbReference type="Proteomes" id="UP001418796"/>
    </source>
</evidence>
<comment type="caution">
    <text evidence="1">The sequence shown here is derived from an EMBL/GenBank/DDBJ whole genome shotgun (WGS) entry which is preliminary data.</text>
</comment>
<dbReference type="EMBL" id="JBCITK010000001">
    <property type="protein sequence ID" value="MEN0642663.1"/>
    <property type="molecule type" value="Genomic_DNA"/>
</dbReference>
<name>A0ABU9VHG2_9BACI</name>
<dbReference type="Proteomes" id="UP001418796">
    <property type="component" value="Unassembled WGS sequence"/>
</dbReference>